<name>K1RE21_MAGGI</name>
<gene>
    <name evidence="1" type="ORF">CGI_10017517</name>
</gene>
<protein>
    <submittedName>
        <fullName evidence="1">Uncharacterized protein</fullName>
    </submittedName>
</protein>
<evidence type="ECO:0000313" key="1">
    <source>
        <dbReference type="EMBL" id="EKC32361.1"/>
    </source>
</evidence>
<dbReference type="AlphaFoldDB" id="K1RE21"/>
<sequence length="95" mass="10574">MEDPEDMISVLRDILKVKAETDRNSPTMPLNTDLATKETTFLGPFLRPDSMVTIQPRINVNLVPVLVNGVGIISSSALWFASSIHQMPSRHQQNT</sequence>
<accession>K1RE21</accession>
<proteinExistence type="predicted"/>
<dbReference type="InParanoid" id="K1RE21"/>
<organism evidence="1">
    <name type="scientific">Magallana gigas</name>
    <name type="common">Pacific oyster</name>
    <name type="synonym">Crassostrea gigas</name>
    <dbReference type="NCBI Taxonomy" id="29159"/>
    <lineage>
        <taxon>Eukaryota</taxon>
        <taxon>Metazoa</taxon>
        <taxon>Spiralia</taxon>
        <taxon>Lophotrochozoa</taxon>
        <taxon>Mollusca</taxon>
        <taxon>Bivalvia</taxon>
        <taxon>Autobranchia</taxon>
        <taxon>Pteriomorphia</taxon>
        <taxon>Ostreida</taxon>
        <taxon>Ostreoidea</taxon>
        <taxon>Ostreidae</taxon>
        <taxon>Magallana</taxon>
    </lineage>
</organism>
<dbReference type="HOGENOM" id="CLU_2374805_0_0_1"/>
<dbReference type="EMBL" id="JH816911">
    <property type="protein sequence ID" value="EKC32361.1"/>
    <property type="molecule type" value="Genomic_DNA"/>
</dbReference>
<reference evidence="1" key="1">
    <citation type="journal article" date="2012" name="Nature">
        <title>The oyster genome reveals stress adaptation and complexity of shell formation.</title>
        <authorList>
            <person name="Zhang G."/>
            <person name="Fang X."/>
            <person name="Guo X."/>
            <person name="Li L."/>
            <person name="Luo R."/>
            <person name="Xu F."/>
            <person name="Yang P."/>
            <person name="Zhang L."/>
            <person name="Wang X."/>
            <person name="Qi H."/>
            <person name="Xiong Z."/>
            <person name="Que H."/>
            <person name="Xie Y."/>
            <person name="Holland P.W."/>
            <person name="Paps J."/>
            <person name="Zhu Y."/>
            <person name="Wu F."/>
            <person name="Chen Y."/>
            <person name="Wang J."/>
            <person name="Peng C."/>
            <person name="Meng J."/>
            <person name="Yang L."/>
            <person name="Liu J."/>
            <person name="Wen B."/>
            <person name="Zhang N."/>
            <person name="Huang Z."/>
            <person name="Zhu Q."/>
            <person name="Feng Y."/>
            <person name="Mount A."/>
            <person name="Hedgecock D."/>
            <person name="Xu Z."/>
            <person name="Liu Y."/>
            <person name="Domazet-Loso T."/>
            <person name="Du Y."/>
            <person name="Sun X."/>
            <person name="Zhang S."/>
            <person name="Liu B."/>
            <person name="Cheng P."/>
            <person name="Jiang X."/>
            <person name="Li J."/>
            <person name="Fan D."/>
            <person name="Wang W."/>
            <person name="Fu W."/>
            <person name="Wang T."/>
            <person name="Wang B."/>
            <person name="Zhang J."/>
            <person name="Peng Z."/>
            <person name="Li Y."/>
            <person name="Li N."/>
            <person name="Wang J."/>
            <person name="Chen M."/>
            <person name="He Y."/>
            <person name="Tan F."/>
            <person name="Song X."/>
            <person name="Zheng Q."/>
            <person name="Huang R."/>
            <person name="Yang H."/>
            <person name="Du X."/>
            <person name="Chen L."/>
            <person name="Yang M."/>
            <person name="Gaffney P.M."/>
            <person name="Wang S."/>
            <person name="Luo L."/>
            <person name="She Z."/>
            <person name="Ming Y."/>
            <person name="Huang W."/>
            <person name="Zhang S."/>
            <person name="Huang B."/>
            <person name="Zhang Y."/>
            <person name="Qu T."/>
            <person name="Ni P."/>
            <person name="Miao G."/>
            <person name="Wang J."/>
            <person name="Wang Q."/>
            <person name="Steinberg C.E."/>
            <person name="Wang H."/>
            <person name="Li N."/>
            <person name="Qian L."/>
            <person name="Zhang G."/>
            <person name="Li Y."/>
            <person name="Yang H."/>
            <person name="Liu X."/>
            <person name="Wang J."/>
            <person name="Yin Y."/>
            <person name="Wang J."/>
        </authorList>
    </citation>
    <scope>NUCLEOTIDE SEQUENCE [LARGE SCALE GENOMIC DNA]</scope>
    <source>
        <strain evidence="1">05x7-T-G4-1.051#20</strain>
    </source>
</reference>